<reference evidence="1" key="1">
    <citation type="journal article" date="2015" name="Proc. Natl. Acad. Sci. U.S.A.">
        <title>Networks of energetic and metabolic interactions define dynamics in microbial communities.</title>
        <authorList>
            <person name="Embree M."/>
            <person name="Liu J.K."/>
            <person name="Al-Bassam M.M."/>
            <person name="Zengler K."/>
        </authorList>
    </citation>
    <scope>NUCLEOTIDE SEQUENCE</scope>
</reference>
<accession>A0A0W8F558</accession>
<dbReference type="EMBL" id="LNQE01001519">
    <property type="protein sequence ID" value="KUG15953.1"/>
    <property type="molecule type" value="Genomic_DNA"/>
</dbReference>
<sequence length="275" mass="32589">MKFSTYLFIEPVQIIMSLCKVKGKVVYHIHDGNWRVGETYHIGEKKNKFHNIELNETYGDLEMRSKKLYDPQSEDAIVDWIGRNTFEIFYLRDVITKLNQLDDLSAKEDIIKCLEKHQHELIDIQKHLGKVEAAINDYRCAVDVLRRYLLLVREYVFEDVRFNSFSALPSRQKCLWVIEDNGNINESIEFWWKELSRRGKLLKLEINGDLFQSDETHLSLELRPIESLKSKAESYWRGELRDDPTHYEYLFIGDAKVLDEVRKNYSEFEAQKIGS</sequence>
<name>A0A0W8F558_9ZZZZ</name>
<gene>
    <name evidence="1" type="ORF">ASZ90_014373</name>
</gene>
<organism evidence="1">
    <name type="scientific">hydrocarbon metagenome</name>
    <dbReference type="NCBI Taxonomy" id="938273"/>
    <lineage>
        <taxon>unclassified sequences</taxon>
        <taxon>metagenomes</taxon>
        <taxon>ecological metagenomes</taxon>
    </lineage>
</organism>
<dbReference type="InterPro" id="IPR018840">
    <property type="entry name" value="DUF2441"/>
</dbReference>
<evidence type="ECO:0000313" key="1">
    <source>
        <dbReference type="EMBL" id="KUG15953.1"/>
    </source>
</evidence>
<proteinExistence type="predicted"/>
<dbReference type="AlphaFoldDB" id="A0A0W8F558"/>
<protein>
    <submittedName>
        <fullName evidence="1">Uncharacterized protein</fullName>
    </submittedName>
</protein>
<comment type="caution">
    <text evidence="1">The sequence shown here is derived from an EMBL/GenBank/DDBJ whole genome shotgun (WGS) entry which is preliminary data.</text>
</comment>
<dbReference type="SUPFAM" id="SSF56399">
    <property type="entry name" value="ADP-ribosylation"/>
    <property type="match status" value="1"/>
</dbReference>
<dbReference type="Pfam" id="PF10386">
    <property type="entry name" value="DUF2441"/>
    <property type="match status" value="1"/>
</dbReference>